<reference evidence="1 2" key="1">
    <citation type="submission" date="2019-02" db="EMBL/GenBank/DDBJ databases">
        <title>Deep-cultivation of Planctomycetes and their phenomic and genomic characterization uncovers novel biology.</title>
        <authorList>
            <person name="Wiegand S."/>
            <person name="Jogler M."/>
            <person name="Boedeker C."/>
            <person name="Pinto D."/>
            <person name="Vollmers J."/>
            <person name="Rivas-Marin E."/>
            <person name="Kohn T."/>
            <person name="Peeters S.H."/>
            <person name="Heuer A."/>
            <person name="Rast P."/>
            <person name="Oberbeckmann S."/>
            <person name="Bunk B."/>
            <person name="Jeske O."/>
            <person name="Meyerdierks A."/>
            <person name="Storesund J.E."/>
            <person name="Kallscheuer N."/>
            <person name="Luecker S."/>
            <person name="Lage O.M."/>
            <person name="Pohl T."/>
            <person name="Merkel B.J."/>
            <person name="Hornburger P."/>
            <person name="Mueller R.-W."/>
            <person name="Bruemmer F."/>
            <person name="Labrenz M."/>
            <person name="Spormann A.M."/>
            <person name="Op den Camp H."/>
            <person name="Overmann J."/>
            <person name="Amann R."/>
            <person name="Jetten M.S.M."/>
            <person name="Mascher T."/>
            <person name="Medema M.H."/>
            <person name="Devos D.P."/>
            <person name="Kaster A.-K."/>
            <person name="Ovreas L."/>
            <person name="Rohde M."/>
            <person name="Galperin M.Y."/>
            <person name="Jogler C."/>
        </authorList>
    </citation>
    <scope>NUCLEOTIDE SEQUENCE [LARGE SCALE GENOMIC DNA]</scope>
    <source>
        <strain evidence="1 2">Poly30</strain>
    </source>
</reference>
<organism evidence="1 2">
    <name type="scientific">Saltatorellus ferox</name>
    <dbReference type="NCBI Taxonomy" id="2528018"/>
    <lineage>
        <taxon>Bacteria</taxon>
        <taxon>Pseudomonadati</taxon>
        <taxon>Planctomycetota</taxon>
        <taxon>Planctomycetia</taxon>
        <taxon>Planctomycetia incertae sedis</taxon>
        <taxon>Saltatorellus</taxon>
    </lineage>
</organism>
<proteinExistence type="predicted"/>
<keyword evidence="1" id="KW-0489">Methyltransferase</keyword>
<dbReference type="PANTHER" id="PTHR35866">
    <property type="entry name" value="PUTATIVE-RELATED"/>
    <property type="match status" value="1"/>
</dbReference>
<gene>
    <name evidence="1" type="ORF">Poly30_19620</name>
</gene>
<sequence>MAVDPGSKGVVPFRFSCHRCGHCCTGGEGHVWLDQGEAERMAEFLGMTADAFRRMHVRTVPDPNRGGELRETLREREEGGGGRCTLLEGRNDCSVYTARPEHCRTFPYWPSVMEDEAGFERARGTCPGIRLEPTSAQREAAFARLEAIYAELEELLAAVRPVCIARGVCCRFEEADHVLYSTGLEADYAAAKKPVAPAPEAEGRCPYHVAGRCTAREGRPLGCRTYYCDPTLQDALEATHERLLGEIRQIERDLDYPASYAPFPALLADRNVGVHAATLTHETQTEGRTP</sequence>
<dbReference type="InterPro" id="IPR005358">
    <property type="entry name" value="Puta_zinc/iron-chelating_dom"/>
</dbReference>
<dbReference type="GO" id="GO:0008168">
    <property type="term" value="F:methyltransferase activity"/>
    <property type="evidence" value="ECO:0007669"/>
    <property type="project" value="UniProtKB-KW"/>
</dbReference>
<dbReference type="AlphaFoldDB" id="A0A518EQS9"/>
<dbReference type="PANTHER" id="PTHR35866:SF1">
    <property type="entry name" value="YKGJ FAMILY CYSTEINE CLUSTER PROTEIN"/>
    <property type="match status" value="1"/>
</dbReference>
<dbReference type="EMBL" id="CP036434">
    <property type="protein sequence ID" value="QDV06452.1"/>
    <property type="molecule type" value="Genomic_DNA"/>
</dbReference>
<name>A0A518EQS9_9BACT</name>
<evidence type="ECO:0000313" key="2">
    <source>
        <dbReference type="Proteomes" id="UP000320390"/>
    </source>
</evidence>
<keyword evidence="1" id="KW-0282">Flagellum</keyword>
<keyword evidence="2" id="KW-1185">Reference proteome</keyword>
<accession>A0A518EQS9</accession>
<dbReference type="Pfam" id="PF03692">
    <property type="entry name" value="CxxCxxCC"/>
    <property type="match status" value="1"/>
</dbReference>
<dbReference type="GO" id="GO:0032259">
    <property type="term" value="P:methylation"/>
    <property type="evidence" value="ECO:0007669"/>
    <property type="project" value="UniProtKB-KW"/>
</dbReference>
<protein>
    <submittedName>
        <fullName evidence="1">Flagellin N-methylase</fullName>
    </submittedName>
</protein>
<keyword evidence="1" id="KW-0969">Cilium</keyword>
<keyword evidence="1" id="KW-0966">Cell projection</keyword>
<keyword evidence="1" id="KW-0808">Transferase</keyword>
<evidence type="ECO:0000313" key="1">
    <source>
        <dbReference type="EMBL" id="QDV06452.1"/>
    </source>
</evidence>
<dbReference type="Proteomes" id="UP000320390">
    <property type="component" value="Chromosome"/>
</dbReference>